<feature type="compositionally biased region" description="Basic residues" evidence="6">
    <location>
        <begin position="823"/>
        <end position="843"/>
    </location>
</feature>
<dbReference type="EMBL" id="JARAKH010000008">
    <property type="protein sequence ID" value="KAK8402222.1"/>
    <property type="molecule type" value="Genomic_DNA"/>
</dbReference>
<proteinExistence type="inferred from homology"/>
<evidence type="ECO:0000256" key="2">
    <source>
        <dbReference type="ARBA" id="ARBA00022499"/>
    </source>
</evidence>
<protein>
    <recommendedName>
        <fullName evidence="10">Fanconi anemia group D2 protein</fullName>
    </recommendedName>
</protein>
<dbReference type="InterPro" id="IPR029448">
    <property type="entry name" value="FANCD2"/>
</dbReference>
<feature type="region of interest" description="Disordered" evidence="6">
    <location>
        <begin position="821"/>
        <end position="848"/>
    </location>
</feature>
<dbReference type="PANTHER" id="PTHR32086">
    <property type="entry name" value="FANCONI ANEMIA GROUP D2 PROTEIN"/>
    <property type="match status" value="1"/>
</dbReference>
<name>A0AAW0UQ08_SCYPA</name>
<dbReference type="Proteomes" id="UP001487740">
    <property type="component" value="Unassembled WGS sequence"/>
</dbReference>
<reference evidence="8 9" key="1">
    <citation type="submission" date="2023-03" db="EMBL/GenBank/DDBJ databases">
        <title>High-quality genome of Scylla paramamosain provides insights in environmental adaptation.</title>
        <authorList>
            <person name="Zhang L."/>
        </authorList>
    </citation>
    <scope>NUCLEOTIDE SEQUENCE [LARGE SCALE GENOMIC DNA]</scope>
    <source>
        <strain evidence="8">LZ_2023a</strain>
        <tissue evidence="8">Muscle</tissue>
    </source>
</reference>
<evidence type="ECO:0000313" key="9">
    <source>
        <dbReference type="Proteomes" id="UP001487740"/>
    </source>
</evidence>
<keyword evidence="2" id="KW-1017">Isopeptide bond</keyword>
<dbReference type="GO" id="GO:0031573">
    <property type="term" value="P:mitotic intra-S DNA damage checkpoint signaling"/>
    <property type="evidence" value="ECO:0007669"/>
    <property type="project" value="TreeGrafter"/>
</dbReference>
<keyword evidence="9" id="KW-1185">Reference proteome</keyword>
<evidence type="ECO:0000256" key="1">
    <source>
        <dbReference type="ARBA" id="ARBA00004123"/>
    </source>
</evidence>
<sequence>MPKRRSIVTENSEDIFTSQKRKKALSRKNDEEDSNVLRVNSLFGELVSKAGYILQKDNLPNLLSCDQAVFQKDLTYSLKSHPVFRLPEIAEKFVKGLEDHVEDPQRLKWSLLYTQTVNDCETARGGQQDSLIRLCLNIEELQPCLIQLLTEKLLEAANDDEASSDANIPSLILANLKWLDYIVDSDTLTTKIVEIIEGSPLKVQQEVITYVPSIVNDANHPKLAEVFCDLYDTTPELTPAILDTLGHLTLPKESVAEVFHSVLKTLHAARPEQLHVIVKFLLTNTQPSVAYQVLSDIREKINLPGDCRPTRLSPKKSISSSIPSTAKDDPAYETLLLNNIKMAIITNKFLATNWLKAIQDVCNVASVRPIDFLVLLILYDAVPSQRHPIESIFRNKIRTGLFSDAVLGEIFAKHIVALKENFKSLKKISSLLLRSPEPLVSQTAATLYKLSFLHLGGHYRQESMLALLNHLGDSSVVRHTALTLLSTLAHKHTADMSKFTIFIKGSMEMMDELSMREVKRLLDVVILLVFSDNSHAALQDELMILVRKQLCHTNPKYKHIGVLTAALIVKNMVNEEEGDTSSNSTASERSIMNTRALKEAENLLCLVMSSTAHTPTAAALFMDELASISLRENMNHKLEEFVCDKMTNEFQNNFVTEIEPSTTYPQRTICNGCILEPGCWLEPSDKKTNLVYLTPQFRLLRMLECRIQDGDLVSIDALLGCPVISPAPEVFDNFDSLIVSEQHVALSCLFYTINWFRELLNAFVTQKDREMKDRVYKRLDQVIELENLIAKYLPKCPNYVPPIAVFDVDCSMATPTVSLINTKKAKRGRKPGSGKGKGAKSKGKNANTDATQLGTQACSQPVSQVPLSLASQSHANKDSPEKNAASEPTLDKASLRPFLRELHFDVFYLLFRKLALHIDVAGEGQLTLPEAEFLLTDLNCKLEHIFGTSNKRASVLGNSQEKSIGHSHLDLFSPAEVAEHIIQILKPLCVHLEKISTFFHTMIADNDGIMDAPTMFTENTRPVIKVNLQLFMALQCLLSWKGLQQEGNKEILLSILRIIAKKLEGDVVSSMDQEELTSAVFRYLSNFHATIVDLGTATVLVQTLVAIIALPQHEDFTDSLIQVVEELLKREWYTTGGEKEKGALFHQNLHVLLQEYLKQSKDPLKQMEIICSEGLEQFLADSSKDRQSESFPTLNKNSLFVYYKAILSFLVSGTNKSLSIVGSASDDSRKRLLIWNTAIKILHTHVTILKNYYSRQMLSTCLKFARPFLEFFLRSAMPLMDTCFREHNQDVVMLLKSVQGSTRFLQNLCTHSKVKQDTTLTRYVPPLRKSLETLVYRVKAMLALNKCHNAFWMGILKNRDLHGEEILSQRSMEESEEEGNEEEEEVEDNDEQSDVEIEDAGEQASADDDKITDYIGRKLQIEQGAASVLEVITVFLCVTVTLSVLFVARHPPRKTLGDCVEVWCAAPQRLQAPQHTNMTPISHLQPAIYNFNC</sequence>
<keyword evidence="3" id="KW-0832">Ubl conjugation</keyword>
<comment type="subcellular location">
    <subcellularLocation>
        <location evidence="1">Nucleus</location>
    </subcellularLocation>
</comment>
<keyword evidence="7" id="KW-1133">Transmembrane helix</keyword>
<dbReference type="GO" id="GO:0005634">
    <property type="term" value="C:nucleus"/>
    <property type="evidence" value="ECO:0007669"/>
    <property type="project" value="UniProtKB-SubCell"/>
</dbReference>
<comment type="caution">
    <text evidence="8">The sequence shown here is derived from an EMBL/GenBank/DDBJ whole genome shotgun (WGS) entry which is preliminary data.</text>
</comment>
<dbReference type="GO" id="GO:0070182">
    <property type="term" value="F:DNA polymerase binding"/>
    <property type="evidence" value="ECO:0007669"/>
    <property type="project" value="TreeGrafter"/>
</dbReference>
<evidence type="ECO:0000313" key="8">
    <source>
        <dbReference type="EMBL" id="KAK8402222.1"/>
    </source>
</evidence>
<feature type="region of interest" description="Disordered" evidence="6">
    <location>
        <begin position="1369"/>
        <end position="1407"/>
    </location>
</feature>
<evidence type="ECO:0000256" key="4">
    <source>
        <dbReference type="ARBA" id="ARBA00023242"/>
    </source>
</evidence>
<accession>A0AAW0UQ08</accession>
<dbReference type="GO" id="GO:0007129">
    <property type="term" value="P:homologous chromosome pairing at meiosis"/>
    <property type="evidence" value="ECO:0007669"/>
    <property type="project" value="TreeGrafter"/>
</dbReference>
<dbReference type="SUPFAM" id="SSF48371">
    <property type="entry name" value="ARM repeat"/>
    <property type="match status" value="1"/>
</dbReference>
<dbReference type="PANTHER" id="PTHR32086:SF0">
    <property type="entry name" value="FANCONI ANEMIA GROUP D2 PROTEIN"/>
    <property type="match status" value="1"/>
</dbReference>
<evidence type="ECO:0000256" key="6">
    <source>
        <dbReference type="SAM" id="MobiDB-lite"/>
    </source>
</evidence>
<feature type="compositionally biased region" description="Acidic residues" evidence="6">
    <location>
        <begin position="1374"/>
        <end position="1401"/>
    </location>
</feature>
<evidence type="ECO:0000256" key="5">
    <source>
        <dbReference type="ARBA" id="ARBA00093456"/>
    </source>
</evidence>
<keyword evidence="7" id="KW-0472">Membrane</keyword>
<organism evidence="8 9">
    <name type="scientific">Scylla paramamosain</name>
    <name type="common">Mud crab</name>
    <dbReference type="NCBI Taxonomy" id="85552"/>
    <lineage>
        <taxon>Eukaryota</taxon>
        <taxon>Metazoa</taxon>
        <taxon>Ecdysozoa</taxon>
        <taxon>Arthropoda</taxon>
        <taxon>Crustacea</taxon>
        <taxon>Multicrustacea</taxon>
        <taxon>Malacostraca</taxon>
        <taxon>Eumalacostraca</taxon>
        <taxon>Eucarida</taxon>
        <taxon>Decapoda</taxon>
        <taxon>Pleocyemata</taxon>
        <taxon>Brachyura</taxon>
        <taxon>Eubrachyura</taxon>
        <taxon>Portunoidea</taxon>
        <taxon>Portunidae</taxon>
        <taxon>Portuninae</taxon>
        <taxon>Scylla</taxon>
    </lineage>
</organism>
<dbReference type="GO" id="GO:0036297">
    <property type="term" value="P:interstrand cross-link repair"/>
    <property type="evidence" value="ECO:0007669"/>
    <property type="project" value="TreeGrafter"/>
</dbReference>
<evidence type="ECO:0000256" key="3">
    <source>
        <dbReference type="ARBA" id="ARBA00022843"/>
    </source>
</evidence>
<evidence type="ECO:0000256" key="7">
    <source>
        <dbReference type="SAM" id="Phobius"/>
    </source>
</evidence>
<dbReference type="Pfam" id="PF14631">
    <property type="entry name" value="FancD2"/>
    <property type="match status" value="2"/>
</dbReference>
<dbReference type="InterPro" id="IPR016024">
    <property type="entry name" value="ARM-type_fold"/>
</dbReference>
<keyword evidence="7" id="KW-0812">Transmembrane</keyword>
<keyword evidence="4" id="KW-0539">Nucleus</keyword>
<feature type="transmembrane region" description="Helical" evidence="7">
    <location>
        <begin position="1425"/>
        <end position="1448"/>
    </location>
</feature>
<comment type="similarity">
    <text evidence="5">Belongs to the Fanconi anemia protein FANCD2 family.</text>
</comment>
<evidence type="ECO:0008006" key="10">
    <source>
        <dbReference type="Google" id="ProtNLM"/>
    </source>
</evidence>
<feature type="region of interest" description="Disordered" evidence="6">
    <location>
        <begin position="869"/>
        <end position="888"/>
    </location>
</feature>
<dbReference type="GO" id="GO:1990918">
    <property type="term" value="P:double-strand break repair involved in meiotic recombination"/>
    <property type="evidence" value="ECO:0007669"/>
    <property type="project" value="TreeGrafter"/>
</dbReference>
<dbReference type="GO" id="GO:0000793">
    <property type="term" value="C:condensed chromosome"/>
    <property type="evidence" value="ECO:0007669"/>
    <property type="project" value="TreeGrafter"/>
</dbReference>
<gene>
    <name evidence="8" type="ORF">O3P69_001377</name>
</gene>